<dbReference type="PROSITE" id="PS50059">
    <property type="entry name" value="FKBP_PPIASE"/>
    <property type="match status" value="1"/>
</dbReference>
<dbReference type="InterPro" id="IPR050754">
    <property type="entry name" value="FKBP4/5/8-like"/>
</dbReference>
<reference evidence="7" key="2">
    <citation type="submission" date="2025-09" db="UniProtKB">
        <authorList>
            <consortium name="Ensembl"/>
        </authorList>
    </citation>
    <scope>IDENTIFICATION</scope>
</reference>
<proteinExistence type="predicted"/>
<dbReference type="InterPro" id="IPR001179">
    <property type="entry name" value="PPIase_FKBP_dom"/>
</dbReference>
<keyword evidence="3" id="KW-0697">Rotamase</keyword>
<dbReference type="PROSITE" id="PS50293">
    <property type="entry name" value="TPR_REGION"/>
    <property type="match status" value="1"/>
</dbReference>
<dbReference type="GeneTree" id="ENSGT00940000165481"/>
<keyword evidence="1" id="KW-0677">Repeat</keyword>
<evidence type="ECO:0000313" key="8">
    <source>
        <dbReference type="Proteomes" id="UP000261540"/>
    </source>
</evidence>
<dbReference type="SUPFAM" id="SSF54534">
    <property type="entry name" value="FKBP-like"/>
    <property type="match status" value="1"/>
</dbReference>
<feature type="repeat" description="TPR" evidence="4">
    <location>
        <begin position="360"/>
        <end position="393"/>
    </location>
</feature>
<keyword evidence="2 4" id="KW-0802">TPR repeat</keyword>
<reference evidence="7" key="1">
    <citation type="submission" date="2025-08" db="UniProtKB">
        <authorList>
            <consortium name="Ensembl"/>
        </authorList>
    </citation>
    <scope>IDENTIFICATION</scope>
</reference>
<evidence type="ECO:0000256" key="1">
    <source>
        <dbReference type="ARBA" id="ARBA00022737"/>
    </source>
</evidence>
<dbReference type="Proteomes" id="UP000261540">
    <property type="component" value="Unplaced"/>
</dbReference>
<comment type="catalytic activity">
    <reaction evidence="3">
        <text>[protein]-peptidylproline (omega=180) = [protein]-peptidylproline (omega=0)</text>
        <dbReference type="Rhea" id="RHEA:16237"/>
        <dbReference type="Rhea" id="RHEA-COMP:10747"/>
        <dbReference type="Rhea" id="RHEA-COMP:10748"/>
        <dbReference type="ChEBI" id="CHEBI:83833"/>
        <dbReference type="ChEBI" id="CHEBI:83834"/>
        <dbReference type="EC" id="5.2.1.8"/>
    </reaction>
</comment>
<dbReference type="InterPro" id="IPR011990">
    <property type="entry name" value="TPR-like_helical_dom_sf"/>
</dbReference>
<dbReference type="AlphaFoldDB" id="A0A3B3QFA2"/>
<evidence type="ECO:0000256" key="4">
    <source>
        <dbReference type="PROSITE-ProRule" id="PRU00339"/>
    </source>
</evidence>
<dbReference type="InterPro" id="IPR046357">
    <property type="entry name" value="PPIase_dom_sf"/>
</dbReference>
<dbReference type="Pfam" id="PF00254">
    <property type="entry name" value="FKBP_C"/>
    <property type="match status" value="1"/>
</dbReference>
<dbReference type="GO" id="GO:0044183">
    <property type="term" value="F:protein folding chaperone"/>
    <property type="evidence" value="ECO:0007669"/>
    <property type="project" value="TreeGrafter"/>
</dbReference>
<dbReference type="GO" id="GO:0043066">
    <property type="term" value="P:negative regulation of apoptotic process"/>
    <property type="evidence" value="ECO:0007669"/>
    <property type="project" value="TreeGrafter"/>
</dbReference>
<dbReference type="GO" id="GO:0016020">
    <property type="term" value="C:membrane"/>
    <property type="evidence" value="ECO:0007669"/>
    <property type="project" value="TreeGrafter"/>
</dbReference>
<dbReference type="GO" id="GO:0012505">
    <property type="term" value="C:endomembrane system"/>
    <property type="evidence" value="ECO:0007669"/>
    <property type="project" value="TreeGrafter"/>
</dbReference>
<dbReference type="SMART" id="SM00028">
    <property type="entry name" value="TPR"/>
    <property type="match status" value="3"/>
</dbReference>
<protein>
    <recommendedName>
        <fullName evidence="3">peptidylprolyl isomerase</fullName>
        <ecNumber evidence="3">5.2.1.8</ecNumber>
    </recommendedName>
</protein>
<evidence type="ECO:0000256" key="5">
    <source>
        <dbReference type="SAM" id="MobiDB-lite"/>
    </source>
</evidence>
<accession>A0A3B3QFA2</accession>
<evidence type="ECO:0000256" key="3">
    <source>
        <dbReference type="PROSITE-ProRule" id="PRU00277"/>
    </source>
</evidence>
<dbReference type="GO" id="GO:0005740">
    <property type="term" value="C:mitochondrial envelope"/>
    <property type="evidence" value="ECO:0007669"/>
    <property type="project" value="TreeGrafter"/>
</dbReference>
<dbReference type="GO" id="GO:0005829">
    <property type="term" value="C:cytosol"/>
    <property type="evidence" value="ECO:0007669"/>
    <property type="project" value="TreeGrafter"/>
</dbReference>
<dbReference type="SUPFAM" id="SSF48452">
    <property type="entry name" value="TPR-like"/>
    <property type="match status" value="1"/>
</dbReference>
<feature type="repeat" description="TPR" evidence="4">
    <location>
        <begin position="326"/>
        <end position="359"/>
    </location>
</feature>
<dbReference type="STRING" id="1676925.ENSPKIP00000004091"/>
<dbReference type="Pfam" id="PF14559">
    <property type="entry name" value="TPR_19"/>
    <property type="match status" value="1"/>
</dbReference>
<feature type="compositionally biased region" description="Basic and acidic residues" evidence="5">
    <location>
        <begin position="49"/>
        <end position="61"/>
    </location>
</feature>
<sequence>MQEELQAAESGESLGRLGGPTEACPDAGIPGTPMVPNLFSSSQPRSRQRQREEDNGARSLDEDSIQGRTSASLALEEPAVLLADGIEDAVDIRGLMKAPGCGKTVRFQIPLAVTEHNEESLFPDWQPEEWTTSIFEELFSAEDWVDITDDGLLRKKIVQQGLQQWTRPVWGQEVTVKLQGILEDRTVVEKDSKLVFVTGEGDVHQALERCAVSMHPEEISLLLTNSQYAYGRQGRDPDVPAWASLLYEVQLLGFRDKPDPLTLSIPDRIRIGNQKRERGNFCFQREDYSMAARVYYMALDVLTTTSRDWDSALETEMEEEVRGYHIKCLNNLATAQLKMEQFDEALSTSRDVLALDPLNVKALFRMGKLLSDKGELGEALETLKKALKLEPSTKVCLLSISQTSSPVPALKAL</sequence>
<name>A0A3B3QFA2_9TELE</name>
<dbReference type="Gene3D" id="3.10.50.40">
    <property type="match status" value="1"/>
</dbReference>
<keyword evidence="3" id="KW-0413">Isomerase</keyword>
<dbReference type="PANTHER" id="PTHR46512:SF2">
    <property type="entry name" value="PEPTIDYLPROLYL ISOMERASE"/>
    <property type="match status" value="1"/>
</dbReference>
<evidence type="ECO:0000313" key="7">
    <source>
        <dbReference type="Ensembl" id="ENSPKIP00000004091.1"/>
    </source>
</evidence>
<dbReference type="Ensembl" id="ENSPKIT00000028065.1">
    <property type="protein sequence ID" value="ENSPKIP00000004091.1"/>
    <property type="gene ID" value="ENSPKIG00000021338.1"/>
</dbReference>
<feature type="region of interest" description="Disordered" evidence="5">
    <location>
        <begin position="1"/>
        <end position="68"/>
    </location>
</feature>
<dbReference type="EC" id="5.2.1.8" evidence="3"/>
<evidence type="ECO:0000259" key="6">
    <source>
        <dbReference type="PROSITE" id="PS50059"/>
    </source>
</evidence>
<dbReference type="Gene3D" id="1.25.40.10">
    <property type="entry name" value="Tetratricopeptide repeat domain"/>
    <property type="match status" value="1"/>
</dbReference>
<dbReference type="PROSITE" id="PS50005">
    <property type="entry name" value="TPR"/>
    <property type="match status" value="2"/>
</dbReference>
<dbReference type="PANTHER" id="PTHR46512">
    <property type="entry name" value="PEPTIDYLPROLYL ISOMERASE"/>
    <property type="match status" value="1"/>
</dbReference>
<keyword evidence="8" id="KW-1185">Reference proteome</keyword>
<organism evidence="7 8">
    <name type="scientific">Paramormyrops kingsleyae</name>
    <dbReference type="NCBI Taxonomy" id="1676925"/>
    <lineage>
        <taxon>Eukaryota</taxon>
        <taxon>Metazoa</taxon>
        <taxon>Chordata</taxon>
        <taxon>Craniata</taxon>
        <taxon>Vertebrata</taxon>
        <taxon>Euteleostomi</taxon>
        <taxon>Actinopterygii</taxon>
        <taxon>Neopterygii</taxon>
        <taxon>Teleostei</taxon>
        <taxon>Osteoglossocephala</taxon>
        <taxon>Osteoglossomorpha</taxon>
        <taxon>Osteoglossiformes</taxon>
        <taxon>Mormyridae</taxon>
        <taxon>Paramormyrops</taxon>
    </lineage>
</organism>
<feature type="domain" description="PPIase FKBP-type" evidence="6">
    <location>
        <begin position="171"/>
        <end position="255"/>
    </location>
</feature>
<dbReference type="GO" id="GO:0003755">
    <property type="term" value="F:peptidyl-prolyl cis-trans isomerase activity"/>
    <property type="evidence" value="ECO:0007669"/>
    <property type="project" value="UniProtKB-KW"/>
</dbReference>
<dbReference type="InterPro" id="IPR019734">
    <property type="entry name" value="TPR_rpt"/>
</dbReference>
<evidence type="ECO:0000256" key="2">
    <source>
        <dbReference type="ARBA" id="ARBA00022803"/>
    </source>
</evidence>